<feature type="transmembrane region" description="Helical" evidence="1">
    <location>
        <begin position="52"/>
        <end position="72"/>
    </location>
</feature>
<organism evidence="2 3">
    <name type="scientific">Corynebacterium striatum</name>
    <dbReference type="NCBI Taxonomy" id="43770"/>
    <lineage>
        <taxon>Bacteria</taxon>
        <taxon>Bacillati</taxon>
        <taxon>Actinomycetota</taxon>
        <taxon>Actinomycetes</taxon>
        <taxon>Mycobacteriales</taxon>
        <taxon>Corynebacteriaceae</taxon>
        <taxon>Corynebacterium</taxon>
    </lineage>
</organism>
<dbReference type="EMBL" id="BJLD01000003">
    <property type="protein sequence ID" value="GEA44294.1"/>
    <property type="molecule type" value="Genomic_DNA"/>
</dbReference>
<accession>A0ABC9ZQ37</accession>
<dbReference type="Proteomes" id="UP000315234">
    <property type="component" value="Unassembled WGS sequence"/>
</dbReference>
<evidence type="ECO:0000256" key="1">
    <source>
        <dbReference type="SAM" id="Phobius"/>
    </source>
</evidence>
<feature type="transmembrane region" description="Helical" evidence="1">
    <location>
        <begin position="17"/>
        <end position="40"/>
    </location>
</feature>
<comment type="caution">
    <text evidence="2">The sequence shown here is derived from an EMBL/GenBank/DDBJ whole genome shotgun (WGS) entry which is preliminary data.</text>
</comment>
<evidence type="ECO:0000313" key="3">
    <source>
        <dbReference type="Proteomes" id="UP000315234"/>
    </source>
</evidence>
<feature type="transmembrane region" description="Helical" evidence="1">
    <location>
        <begin position="106"/>
        <end position="126"/>
    </location>
</feature>
<gene>
    <name evidence="2" type="ORF">Cst04h_24640</name>
</gene>
<protein>
    <submittedName>
        <fullName evidence="2">Uncharacterized protein</fullName>
    </submittedName>
</protein>
<sequence>MLAGGNGDAQPPVDVPVALTVAENIARCACIILVVLPLGVGRVELRTRGARWTYFGLSAAALTVYCATWVPYLHTPTFVTGLELALLPAVMFISCSAALRHHLLTAAGLLFAAAHIWITALAHNGLAS</sequence>
<feature type="transmembrane region" description="Helical" evidence="1">
    <location>
        <begin position="78"/>
        <end position="99"/>
    </location>
</feature>
<name>A0ABC9ZQ37_CORST</name>
<keyword evidence="1" id="KW-0812">Transmembrane</keyword>
<proteinExistence type="predicted"/>
<keyword evidence="1" id="KW-1133">Transmembrane helix</keyword>
<keyword evidence="1" id="KW-0472">Membrane</keyword>
<evidence type="ECO:0000313" key="2">
    <source>
        <dbReference type="EMBL" id="GEA44294.1"/>
    </source>
</evidence>
<reference evidence="2 3" key="1">
    <citation type="submission" date="2019-06" db="EMBL/GenBank/DDBJ databases">
        <title>Draft genome sequence of Corynebacterium striatum NBRC 15291.</title>
        <authorList>
            <person name="Miura T."/>
            <person name="Furukawa M."/>
            <person name="Shimamura M."/>
            <person name="Ohyama Y."/>
            <person name="Yamazoe A."/>
            <person name="Kawasaki H."/>
        </authorList>
    </citation>
    <scope>NUCLEOTIDE SEQUENCE [LARGE SCALE GENOMIC DNA]</scope>
    <source>
        <strain evidence="2 3">NBRC 15291</strain>
    </source>
</reference>
<dbReference type="AlphaFoldDB" id="A0ABC9ZQ37"/>
<dbReference type="RefSeq" id="WP_005530230.1">
    <property type="nucleotide sequence ID" value="NZ_CAXOMG010000010.1"/>
</dbReference>